<comment type="caution">
    <text evidence="2">The sequence shown here is derived from an EMBL/GenBank/DDBJ whole genome shotgun (WGS) entry which is preliminary data.</text>
</comment>
<keyword evidence="3" id="KW-1185">Reference proteome</keyword>
<dbReference type="EMBL" id="RCSS01000136">
    <property type="protein sequence ID" value="RVD92824.1"/>
    <property type="molecule type" value="Genomic_DNA"/>
</dbReference>
<feature type="transmembrane region" description="Helical" evidence="1">
    <location>
        <begin position="203"/>
        <end position="222"/>
    </location>
</feature>
<dbReference type="VEuPathDB" id="MicrosporidiaDB:TUBRATIS_006550"/>
<evidence type="ECO:0000313" key="3">
    <source>
        <dbReference type="Proteomes" id="UP000282876"/>
    </source>
</evidence>
<sequence>MKKRNINIKDQSQNATFTLQSFLQDNTKDFILNEYSLMFIFLESLYLLHLIIRLDYTSFSQNAYALFSRLQLAILILLLIFRVLCAKYKYKIYKIITIWIIILFIYSFFKFIIFLIITIIFDSYQLLTHVINNQSILTIELLFLFFLYLILFLGTSKIFFSELKTLKNKVLILEFSVIFLSFVLILLYLFSLFNFRDSPYMEILIFVFIFHTLTTILMPFLFIKRVKEKENMKIFFYMYFIVKMFLTKIILFKFLTDYFIFEHRLNKPLFKLLCS</sequence>
<accession>A0A437ANR9</accession>
<keyword evidence="1" id="KW-0812">Transmembrane</keyword>
<feature type="transmembrane region" description="Helical" evidence="1">
    <location>
        <begin position="35"/>
        <end position="52"/>
    </location>
</feature>
<evidence type="ECO:0000313" key="2">
    <source>
        <dbReference type="EMBL" id="RVD92824.1"/>
    </source>
</evidence>
<dbReference type="Proteomes" id="UP000282876">
    <property type="component" value="Unassembled WGS sequence"/>
</dbReference>
<name>A0A437ANR9_9MICR</name>
<reference evidence="2 3" key="1">
    <citation type="submission" date="2018-10" db="EMBL/GenBank/DDBJ databases">
        <title>Draft genome sequence of the microsporidian Tubulinosema ratisbonensis.</title>
        <authorList>
            <person name="Polonais V."/>
            <person name="Peyretaillade E."/>
            <person name="Niehus S."/>
            <person name="Wawrzyniak I."/>
            <person name="Franchet A."/>
            <person name="Gaspin C."/>
            <person name="Reichstadt M."/>
            <person name="Belser C."/>
            <person name="Labadie K."/>
            <person name="Delbac F."/>
            <person name="Ferrandon D."/>
        </authorList>
    </citation>
    <scope>NUCLEOTIDE SEQUENCE [LARGE SCALE GENOMIC DNA]</scope>
    <source>
        <strain evidence="2 3">Franzen</strain>
    </source>
</reference>
<proteinExistence type="predicted"/>
<feature type="transmembrane region" description="Helical" evidence="1">
    <location>
        <begin position="172"/>
        <end position="191"/>
    </location>
</feature>
<keyword evidence="1" id="KW-1133">Transmembrane helix</keyword>
<evidence type="ECO:0000256" key="1">
    <source>
        <dbReference type="SAM" id="Phobius"/>
    </source>
</evidence>
<feature type="transmembrane region" description="Helical" evidence="1">
    <location>
        <begin position="141"/>
        <end position="160"/>
    </location>
</feature>
<feature type="transmembrane region" description="Helical" evidence="1">
    <location>
        <begin position="96"/>
        <end position="121"/>
    </location>
</feature>
<keyword evidence="1" id="KW-0472">Membrane</keyword>
<gene>
    <name evidence="2" type="ORF">TUBRATIS_006550</name>
</gene>
<feature type="transmembrane region" description="Helical" evidence="1">
    <location>
        <begin position="64"/>
        <end position="84"/>
    </location>
</feature>
<organism evidence="2 3">
    <name type="scientific">Tubulinosema ratisbonensis</name>
    <dbReference type="NCBI Taxonomy" id="291195"/>
    <lineage>
        <taxon>Eukaryota</taxon>
        <taxon>Fungi</taxon>
        <taxon>Fungi incertae sedis</taxon>
        <taxon>Microsporidia</taxon>
        <taxon>Tubulinosematoidea</taxon>
        <taxon>Tubulinosematidae</taxon>
        <taxon>Tubulinosema</taxon>
    </lineage>
</organism>
<feature type="transmembrane region" description="Helical" evidence="1">
    <location>
        <begin position="234"/>
        <end position="255"/>
    </location>
</feature>
<dbReference type="AlphaFoldDB" id="A0A437ANR9"/>
<protein>
    <submittedName>
        <fullName evidence="2">Uncharacterized protein</fullName>
    </submittedName>
</protein>